<evidence type="ECO:0000313" key="9">
    <source>
        <dbReference type="Proteomes" id="UP001160334"/>
    </source>
</evidence>
<reference evidence="8 9" key="1">
    <citation type="submission" date="2023-04" db="EMBL/GenBank/DDBJ databases">
        <title>Forest soil microbial communities from Buena Vista Peninsula, Colon Province, Panama.</title>
        <authorList>
            <person name="Bouskill N."/>
        </authorList>
    </citation>
    <scope>NUCLEOTIDE SEQUENCE [LARGE SCALE GENOMIC DNA]</scope>
    <source>
        <strain evidence="8 9">CFH S0262</strain>
    </source>
</reference>
<keyword evidence="4" id="KW-0547">Nucleotide-binding</keyword>
<dbReference type="InterPro" id="IPR003593">
    <property type="entry name" value="AAA+_ATPase"/>
</dbReference>
<dbReference type="SUPFAM" id="SSF52540">
    <property type="entry name" value="P-loop containing nucleoside triphosphate hydrolases"/>
    <property type="match status" value="1"/>
</dbReference>
<evidence type="ECO:0000256" key="3">
    <source>
        <dbReference type="ARBA" id="ARBA00022448"/>
    </source>
</evidence>
<dbReference type="InterPro" id="IPR003439">
    <property type="entry name" value="ABC_transporter-like_ATP-bd"/>
</dbReference>
<dbReference type="RefSeq" id="WP_280761618.1">
    <property type="nucleotide sequence ID" value="NZ_JARXVC010000009.1"/>
</dbReference>
<dbReference type="InterPro" id="IPR025302">
    <property type="entry name" value="DrrA1/2-like_C"/>
</dbReference>
<dbReference type="Pfam" id="PF00005">
    <property type="entry name" value="ABC_tran"/>
    <property type="match status" value="1"/>
</dbReference>
<evidence type="ECO:0000256" key="5">
    <source>
        <dbReference type="ARBA" id="ARBA00022840"/>
    </source>
</evidence>
<name>A0ABT6MFZ9_9NOCA</name>
<dbReference type="CDD" id="cd03230">
    <property type="entry name" value="ABC_DR_subfamily_A"/>
    <property type="match status" value="1"/>
</dbReference>
<dbReference type="InterPro" id="IPR050763">
    <property type="entry name" value="ABC_transporter_ATP-binding"/>
</dbReference>
<evidence type="ECO:0000259" key="7">
    <source>
        <dbReference type="PROSITE" id="PS50893"/>
    </source>
</evidence>
<evidence type="ECO:0000256" key="4">
    <source>
        <dbReference type="ARBA" id="ARBA00022741"/>
    </source>
</evidence>
<keyword evidence="6" id="KW-0046">Antibiotic resistance</keyword>
<dbReference type="InterPro" id="IPR027417">
    <property type="entry name" value="P-loop_NTPase"/>
</dbReference>
<proteinExistence type="inferred from homology"/>
<protein>
    <submittedName>
        <fullName evidence="8">ABC-2 type transport system ATP-binding protein</fullName>
    </submittedName>
</protein>
<dbReference type="InterPro" id="IPR017871">
    <property type="entry name" value="ABC_transporter-like_CS"/>
</dbReference>
<dbReference type="SMART" id="SM00382">
    <property type="entry name" value="AAA"/>
    <property type="match status" value="1"/>
</dbReference>
<dbReference type="PANTHER" id="PTHR42711">
    <property type="entry name" value="ABC TRANSPORTER ATP-BINDING PROTEIN"/>
    <property type="match status" value="1"/>
</dbReference>
<gene>
    <name evidence="8" type="ORF">M2280_003537</name>
</gene>
<comment type="caution">
    <text evidence="8">The sequence shown here is derived from an EMBL/GenBank/DDBJ whole genome shotgun (WGS) entry which is preliminary data.</text>
</comment>
<organism evidence="8 9">
    <name type="scientific">Prescottella agglutinans</name>
    <dbReference type="NCBI Taxonomy" id="1644129"/>
    <lineage>
        <taxon>Bacteria</taxon>
        <taxon>Bacillati</taxon>
        <taxon>Actinomycetota</taxon>
        <taxon>Actinomycetes</taxon>
        <taxon>Mycobacteriales</taxon>
        <taxon>Nocardiaceae</taxon>
        <taxon>Prescottella</taxon>
    </lineage>
</organism>
<evidence type="ECO:0000256" key="2">
    <source>
        <dbReference type="ARBA" id="ARBA00005417"/>
    </source>
</evidence>
<dbReference type="PROSITE" id="PS00211">
    <property type="entry name" value="ABC_TRANSPORTER_1"/>
    <property type="match status" value="1"/>
</dbReference>
<dbReference type="PROSITE" id="PS50893">
    <property type="entry name" value="ABC_TRANSPORTER_2"/>
    <property type="match status" value="1"/>
</dbReference>
<evidence type="ECO:0000256" key="1">
    <source>
        <dbReference type="ARBA" id="ARBA00004202"/>
    </source>
</evidence>
<evidence type="ECO:0000256" key="6">
    <source>
        <dbReference type="ARBA" id="ARBA00023251"/>
    </source>
</evidence>
<dbReference type="GO" id="GO:0005524">
    <property type="term" value="F:ATP binding"/>
    <property type="evidence" value="ECO:0007669"/>
    <property type="project" value="UniProtKB-KW"/>
</dbReference>
<keyword evidence="5 8" id="KW-0067">ATP-binding</keyword>
<comment type="similarity">
    <text evidence="2">Belongs to the ABC transporter superfamily.</text>
</comment>
<dbReference type="Gene3D" id="3.40.50.300">
    <property type="entry name" value="P-loop containing nucleotide triphosphate hydrolases"/>
    <property type="match status" value="1"/>
</dbReference>
<keyword evidence="9" id="KW-1185">Reference proteome</keyword>
<dbReference type="PANTHER" id="PTHR42711:SF5">
    <property type="entry name" value="ABC TRANSPORTER ATP-BINDING PROTEIN NATA"/>
    <property type="match status" value="1"/>
</dbReference>
<keyword evidence="3" id="KW-0813">Transport</keyword>
<feature type="domain" description="ABC transporter" evidence="7">
    <location>
        <begin position="5"/>
        <end position="230"/>
    </location>
</feature>
<comment type="subcellular location">
    <subcellularLocation>
        <location evidence="1">Cell membrane</location>
        <topology evidence="1">Peripheral membrane protein</topology>
    </subcellularLocation>
</comment>
<sequence>MTTIIEVEKLEKTFGTTRALDGLDLTVREGEVHGFLGPNGAGKSTTIRVLLGMLRANGGTATLFGRDAWRDAVDLHRDVAYVPGDVTLWPSLTGGEIIDLLARMRGGLDTARRADLIERFDLDPRKKARSYSKGNRQKVAVISAFSSNARLLLLDEPTSGLDPLMEKVFRDCIAEAGARGVTVLLSSHILSEVDALCEKVTIIRAGKAVESGSIASMRHLSRTSITAELTGDPGDLSRIPGVEDVRIDGSTLHCQVDAESLGTLIRTLGDAGVRSLVSTPPTLEELFLRHYELTEEVRV</sequence>
<dbReference type="Proteomes" id="UP001160334">
    <property type="component" value="Unassembled WGS sequence"/>
</dbReference>
<dbReference type="Pfam" id="PF13732">
    <property type="entry name" value="DrrA1-3_C"/>
    <property type="match status" value="1"/>
</dbReference>
<accession>A0ABT6MFZ9</accession>
<dbReference type="EMBL" id="JARXVC010000009">
    <property type="protein sequence ID" value="MDH6282309.1"/>
    <property type="molecule type" value="Genomic_DNA"/>
</dbReference>
<evidence type="ECO:0000313" key="8">
    <source>
        <dbReference type="EMBL" id="MDH6282309.1"/>
    </source>
</evidence>